<dbReference type="AlphaFoldDB" id="A0A3A8AJJ8"/>
<reference evidence="1 2" key="1">
    <citation type="journal article" date="2018" name="Int. J. Syst. Bacteriol.">
        <title>Oceaniradius stylonemae gen. nov., sp. nov., isolated from a red alga, Stylonema cornu-cervi.</title>
        <authorList>
            <person name="Jeong S."/>
        </authorList>
    </citation>
    <scope>NUCLEOTIDE SEQUENCE [LARGE SCALE GENOMIC DNA]</scope>
    <source>
        <strain evidence="1 2">StC1</strain>
    </source>
</reference>
<dbReference type="EMBL" id="QFWV02000008">
    <property type="protein sequence ID" value="RKF06023.1"/>
    <property type="molecule type" value="Genomic_DNA"/>
</dbReference>
<dbReference type="OrthoDB" id="6140227at2"/>
<name>A0A3A8AJJ8_9HYPH</name>
<comment type="caution">
    <text evidence="1">The sequence shown here is derived from an EMBL/GenBank/DDBJ whole genome shotgun (WGS) entry which is preliminary data.</text>
</comment>
<keyword evidence="2" id="KW-1185">Reference proteome</keyword>
<organism evidence="1 2">
    <name type="scientific">Oceaniradius stylonematis</name>
    <dbReference type="NCBI Taxonomy" id="2184161"/>
    <lineage>
        <taxon>Bacteria</taxon>
        <taxon>Pseudomonadati</taxon>
        <taxon>Pseudomonadota</taxon>
        <taxon>Alphaproteobacteria</taxon>
        <taxon>Hyphomicrobiales</taxon>
        <taxon>Ahrensiaceae</taxon>
        <taxon>Oceaniradius</taxon>
    </lineage>
</organism>
<dbReference type="RefSeq" id="WP_109767552.1">
    <property type="nucleotide sequence ID" value="NZ_QFWV02000008.1"/>
</dbReference>
<protein>
    <submittedName>
        <fullName evidence="1">Uncharacterized protein</fullName>
    </submittedName>
</protein>
<dbReference type="Proteomes" id="UP000246132">
    <property type="component" value="Unassembled WGS sequence"/>
</dbReference>
<sequence>MSRATHAAASPVLRYFSSIGAALDGLDVFLRDDNSPLYQHELVARTVVPYLARLAASFDSWRNRLDFSDKFRISRADSGFPVYQNVLELEKDRRSAESRLDAIPDPETLRADMADFILRHKAFPKELQDRLAERLYLETIRDGSFFTPFVLPETIKVSVNPKTGRPFYVTHWGVFDGSATLPMIYSVVVEDSTPDMVQTLVGKDGKLNRDVDIPLPVGGLLNPALARAFDQWAEANSAFSLTPATVAANMDEQFETLHPKQLRRIVLGPFYSAGITQNNDTVSAILDEVGEAENAWLLSWTIQDIYSKHERPGRKGLWSSSPPREEFHIETDDLEAARMGVSSFEKHALIPHEAYQALYAAGQTDAVFAGYKTHIVSGGHVISDV</sequence>
<gene>
    <name evidence="1" type="ORF">DEM25_015870</name>
</gene>
<proteinExistence type="predicted"/>
<evidence type="ECO:0000313" key="1">
    <source>
        <dbReference type="EMBL" id="RKF06023.1"/>
    </source>
</evidence>
<evidence type="ECO:0000313" key="2">
    <source>
        <dbReference type="Proteomes" id="UP000246132"/>
    </source>
</evidence>
<accession>A0A3A8AJJ8</accession>